<evidence type="ECO:0000313" key="3">
    <source>
        <dbReference type="Proteomes" id="UP001359485"/>
    </source>
</evidence>
<dbReference type="Proteomes" id="UP001359485">
    <property type="component" value="Unassembled WGS sequence"/>
</dbReference>
<accession>A0ABR1AQG6</accession>
<evidence type="ECO:0000256" key="1">
    <source>
        <dbReference type="SAM" id="MobiDB-lite"/>
    </source>
</evidence>
<reference evidence="2 3" key="1">
    <citation type="submission" date="2023-09" db="EMBL/GenBank/DDBJ databases">
        <title>Genomes of two closely related lineages of the louse Polyplax serrata with different host specificities.</title>
        <authorList>
            <person name="Martinu J."/>
            <person name="Tarabai H."/>
            <person name="Stefka J."/>
            <person name="Hypsa V."/>
        </authorList>
    </citation>
    <scope>NUCLEOTIDE SEQUENCE [LARGE SCALE GENOMIC DNA]</scope>
    <source>
        <strain evidence="2">98ZLc_SE</strain>
    </source>
</reference>
<gene>
    <name evidence="2" type="ORF">RUM44_011591</name>
</gene>
<proteinExistence type="predicted"/>
<keyword evidence="3" id="KW-1185">Reference proteome</keyword>
<comment type="caution">
    <text evidence="2">The sequence shown here is derived from an EMBL/GenBank/DDBJ whole genome shotgun (WGS) entry which is preliminary data.</text>
</comment>
<evidence type="ECO:0000313" key="2">
    <source>
        <dbReference type="EMBL" id="KAK6624731.1"/>
    </source>
</evidence>
<feature type="region of interest" description="Disordered" evidence="1">
    <location>
        <begin position="110"/>
        <end position="138"/>
    </location>
</feature>
<organism evidence="2 3">
    <name type="scientific">Polyplax serrata</name>
    <name type="common">Common mouse louse</name>
    <dbReference type="NCBI Taxonomy" id="468196"/>
    <lineage>
        <taxon>Eukaryota</taxon>
        <taxon>Metazoa</taxon>
        <taxon>Ecdysozoa</taxon>
        <taxon>Arthropoda</taxon>
        <taxon>Hexapoda</taxon>
        <taxon>Insecta</taxon>
        <taxon>Pterygota</taxon>
        <taxon>Neoptera</taxon>
        <taxon>Paraneoptera</taxon>
        <taxon>Psocodea</taxon>
        <taxon>Troctomorpha</taxon>
        <taxon>Phthiraptera</taxon>
        <taxon>Anoplura</taxon>
        <taxon>Polyplacidae</taxon>
        <taxon>Polyplax</taxon>
    </lineage>
</organism>
<dbReference type="EMBL" id="JAWJWF010000046">
    <property type="protein sequence ID" value="KAK6624731.1"/>
    <property type="molecule type" value="Genomic_DNA"/>
</dbReference>
<sequence>MANRKVKYSMMSAEDEEKINYLMPDIVLAVEALQLATADRIHQCLTECDIKASPSEIMMALEYGCRLGLMEERTRYRLNPELICRTNCFVDCCPEDMKQPRVMPPCCQPKEKPPKCPEECPQDDEPMPDSFKGFEGGF</sequence>
<protein>
    <submittedName>
        <fullName evidence="2">Uncharacterized protein</fullName>
    </submittedName>
</protein>
<name>A0ABR1AQG6_POLSC</name>